<name>A0A7C9CQR3_OPUST</name>
<feature type="region of interest" description="Disordered" evidence="1">
    <location>
        <begin position="117"/>
        <end position="156"/>
    </location>
</feature>
<protein>
    <submittedName>
        <fullName evidence="2">Uncharacterized protein</fullName>
    </submittedName>
</protein>
<organism evidence="2">
    <name type="scientific">Opuntia streptacantha</name>
    <name type="common">Prickly pear cactus</name>
    <name type="synonym">Opuntia cardona</name>
    <dbReference type="NCBI Taxonomy" id="393608"/>
    <lineage>
        <taxon>Eukaryota</taxon>
        <taxon>Viridiplantae</taxon>
        <taxon>Streptophyta</taxon>
        <taxon>Embryophyta</taxon>
        <taxon>Tracheophyta</taxon>
        <taxon>Spermatophyta</taxon>
        <taxon>Magnoliopsida</taxon>
        <taxon>eudicotyledons</taxon>
        <taxon>Gunneridae</taxon>
        <taxon>Pentapetalae</taxon>
        <taxon>Caryophyllales</taxon>
        <taxon>Cactineae</taxon>
        <taxon>Cactaceae</taxon>
        <taxon>Opuntioideae</taxon>
        <taxon>Opuntia</taxon>
    </lineage>
</organism>
<evidence type="ECO:0000313" key="2">
    <source>
        <dbReference type="EMBL" id="MBA4624161.1"/>
    </source>
</evidence>
<dbReference type="AlphaFoldDB" id="A0A7C9CQR3"/>
<dbReference type="EMBL" id="GISG01046553">
    <property type="protein sequence ID" value="MBA4624161.1"/>
    <property type="molecule type" value="Transcribed_RNA"/>
</dbReference>
<reference evidence="2" key="2">
    <citation type="submission" date="2020-07" db="EMBL/GenBank/DDBJ databases">
        <authorList>
            <person name="Vera ALvarez R."/>
            <person name="Arias-Moreno D.M."/>
            <person name="Jimenez-Jacinto V."/>
            <person name="Jimenez-Bremont J.F."/>
            <person name="Swaminathan K."/>
            <person name="Moose S.P."/>
            <person name="Guerrero-Gonzalez M.L."/>
            <person name="Marino-Ramirez L."/>
            <person name="Landsman D."/>
            <person name="Rodriguez-Kessler M."/>
            <person name="Delgado-Sanchez P."/>
        </authorList>
    </citation>
    <scope>NUCLEOTIDE SEQUENCE</scope>
    <source>
        <tissue evidence="2">Cladode</tissue>
    </source>
</reference>
<feature type="compositionally biased region" description="Basic and acidic residues" evidence="1">
    <location>
        <begin position="140"/>
        <end position="156"/>
    </location>
</feature>
<evidence type="ECO:0000256" key="1">
    <source>
        <dbReference type="SAM" id="MobiDB-lite"/>
    </source>
</evidence>
<reference evidence="2" key="1">
    <citation type="journal article" date="2013" name="J. Plant Res.">
        <title>Effect of fungi and light on seed germination of three Opuntia species from semiarid lands of central Mexico.</title>
        <authorList>
            <person name="Delgado-Sanchez P."/>
            <person name="Jimenez-Bremont J.F."/>
            <person name="Guerrero-Gonzalez Mde L."/>
            <person name="Flores J."/>
        </authorList>
    </citation>
    <scope>NUCLEOTIDE SEQUENCE</scope>
    <source>
        <tissue evidence="2">Cladode</tissue>
    </source>
</reference>
<accession>A0A7C9CQR3</accession>
<proteinExistence type="predicted"/>
<sequence>MSSFDTRRLGCMSLYLYKLIMDSLSSISFSNRLVEKFENTSANSSAILSSLLTTLSIFRLKSRYRSEPITSRAQRSIALSERNQTNSSLFPTRSTKLRRKRVFLSSNFLKNNSTSALMDRTSSRPMPWPPIRTTPNSFAERMRRSMEFPTREEMSR</sequence>